<evidence type="ECO:0000256" key="1">
    <source>
        <dbReference type="ARBA" id="ARBA00007387"/>
    </source>
</evidence>
<sequence length="291" mass="32669">MLDAYYPYIGKAAKALALTKAGAAASEKTSRLAKSTVVAVLGWGGATDKQLSRYSKIYQERGFTTVQFTALMQSQGSGLKNLRETSSLAEALEKQLADGKRLALHLMSMNSICAFVALVQKYPHLRILDRSDGIFFDSCPIDFNSPANIWAFKNVIDHVNISFLQTCTRPQFALYFLWRIFTMVAFIKDIYLQQAKNMLGFPGGSYHFLLTSNLPKVMAVVYSDADETCPPQTIERFHKAMAARPGAQVEARRFSDTQHVQHLRGQPQEYLGLVDRFITRIEQQRLPASKI</sequence>
<organism evidence="7 8">
    <name type="scientific">Caenorhabditis auriculariae</name>
    <dbReference type="NCBI Taxonomy" id="2777116"/>
    <lineage>
        <taxon>Eukaryota</taxon>
        <taxon>Metazoa</taxon>
        <taxon>Ecdysozoa</taxon>
        <taxon>Nematoda</taxon>
        <taxon>Chromadorea</taxon>
        <taxon>Rhabditida</taxon>
        <taxon>Rhabditina</taxon>
        <taxon>Rhabditomorpha</taxon>
        <taxon>Rhabditoidea</taxon>
        <taxon>Rhabditidae</taxon>
        <taxon>Peloderinae</taxon>
        <taxon>Caenorhabditis</taxon>
    </lineage>
</organism>
<comment type="subcellular location">
    <subcellularLocation>
        <location evidence="6">Nucleus outer membrane</location>
        <topology evidence="6">Single-pass membrane protein</topology>
    </subcellularLocation>
</comment>
<evidence type="ECO:0000313" key="8">
    <source>
        <dbReference type="Proteomes" id="UP000835052"/>
    </source>
</evidence>
<proteinExistence type="inferred from homology"/>
<dbReference type="Proteomes" id="UP000835052">
    <property type="component" value="Unassembled WGS sequence"/>
</dbReference>
<dbReference type="OrthoDB" id="77878at2759"/>
<dbReference type="InterPro" id="IPR029058">
    <property type="entry name" value="AB_hydrolase_fold"/>
</dbReference>
<keyword evidence="2" id="KW-0812">Transmembrane</keyword>
<dbReference type="AlphaFoldDB" id="A0A8S1GPN5"/>
<dbReference type="SUPFAM" id="SSF53474">
    <property type="entry name" value="alpha/beta-Hydrolases"/>
    <property type="match status" value="1"/>
</dbReference>
<protein>
    <submittedName>
        <fullName evidence="7">Uncharacterized protein</fullName>
    </submittedName>
</protein>
<evidence type="ECO:0000256" key="2">
    <source>
        <dbReference type="ARBA" id="ARBA00022692"/>
    </source>
</evidence>
<name>A0A8S1GPN5_9PELO</name>
<keyword evidence="8" id="KW-1185">Reference proteome</keyword>
<dbReference type="PANTHER" id="PTHR12265">
    <property type="entry name" value="TRANSMEMBRANE PROTEIN 53"/>
    <property type="match status" value="1"/>
</dbReference>
<accession>A0A8S1GPN5</accession>
<dbReference type="GO" id="GO:0005640">
    <property type="term" value="C:nuclear outer membrane"/>
    <property type="evidence" value="ECO:0007669"/>
    <property type="project" value="UniProtKB-SubCell"/>
</dbReference>
<dbReference type="EMBL" id="CAJGYM010000001">
    <property type="protein sequence ID" value="CAD6184553.1"/>
    <property type="molecule type" value="Genomic_DNA"/>
</dbReference>
<reference evidence="7" key="1">
    <citation type="submission" date="2020-10" db="EMBL/GenBank/DDBJ databases">
        <authorList>
            <person name="Kikuchi T."/>
        </authorList>
    </citation>
    <scope>NUCLEOTIDE SEQUENCE</scope>
    <source>
        <strain evidence="7">NKZ352</strain>
    </source>
</reference>
<evidence type="ECO:0000256" key="4">
    <source>
        <dbReference type="ARBA" id="ARBA00023136"/>
    </source>
</evidence>
<comment type="caution">
    <text evidence="7">The sequence shown here is derived from an EMBL/GenBank/DDBJ whole genome shotgun (WGS) entry which is preliminary data.</text>
</comment>
<evidence type="ECO:0000256" key="5">
    <source>
        <dbReference type="ARBA" id="ARBA00023242"/>
    </source>
</evidence>
<dbReference type="Gene3D" id="3.40.50.1820">
    <property type="entry name" value="alpha/beta hydrolase"/>
    <property type="match status" value="1"/>
</dbReference>
<keyword evidence="5" id="KW-0539">Nucleus</keyword>
<keyword evidence="3" id="KW-1133">Transmembrane helix</keyword>
<gene>
    <name evidence="7" type="ORF">CAUJ_LOCUS472</name>
</gene>
<evidence type="ECO:0000313" key="7">
    <source>
        <dbReference type="EMBL" id="CAD6184553.1"/>
    </source>
</evidence>
<dbReference type="InterPro" id="IPR008547">
    <property type="entry name" value="DUF829_TMEM53"/>
</dbReference>
<evidence type="ECO:0000256" key="3">
    <source>
        <dbReference type="ARBA" id="ARBA00022989"/>
    </source>
</evidence>
<keyword evidence="4" id="KW-0472">Membrane</keyword>
<dbReference type="PANTHER" id="PTHR12265:SF30">
    <property type="entry name" value="TRANSMEMBRANE PROTEIN 53"/>
    <property type="match status" value="1"/>
</dbReference>
<evidence type="ECO:0000256" key="6">
    <source>
        <dbReference type="ARBA" id="ARBA00034303"/>
    </source>
</evidence>
<comment type="similarity">
    <text evidence="1">Belongs to the TMEM53 family.</text>
</comment>
<dbReference type="Pfam" id="PF05705">
    <property type="entry name" value="DUF829"/>
    <property type="match status" value="1"/>
</dbReference>